<dbReference type="Pfam" id="PF00528">
    <property type="entry name" value="BPD_transp_1"/>
    <property type="match status" value="1"/>
</dbReference>
<name>A0A9D1IB48_9FIRM</name>
<evidence type="ECO:0000313" key="10">
    <source>
        <dbReference type="Proteomes" id="UP000824072"/>
    </source>
</evidence>
<evidence type="ECO:0000256" key="2">
    <source>
        <dbReference type="ARBA" id="ARBA00022448"/>
    </source>
</evidence>
<sequence>KNALIPVLTAVGLRFGGLLAGAALVESVFSIPGVGKYLVDAVGNRDYPVIQSTILLLATMFVVVNTIVDLLYAVVDPRLKYD</sequence>
<dbReference type="Proteomes" id="UP000824072">
    <property type="component" value="Unassembled WGS sequence"/>
</dbReference>
<accession>A0A9D1IB48</accession>
<evidence type="ECO:0000259" key="8">
    <source>
        <dbReference type="Pfam" id="PF00528"/>
    </source>
</evidence>
<dbReference type="Gene3D" id="1.10.3720.10">
    <property type="entry name" value="MetI-like"/>
    <property type="match status" value="1"/>
</dbReference>
<feature type="domain" description="ABC transmembrane type-1" evidence="8">
    <location>
        <begin position="1"/>
        <end position="80"/>
    </location>
</feature>
<organism evidence="9 10">
    <name type="scientific">Candidatus Pullichristensenella excrementigallinarum</name>
    <dbReference type="NCBI Taxonomy" id="2840907"/>
    <lineage>
        <taxon>Bacteria</taxon>
        <taxon>Bacillati</taxon>
        <taxon>Bacillota</taxon>
        <taxon>Clostridia</taxon>
        <taxon>Candidatus Pullichristensenella</taxon>
    </lineage>
</organism>
<keyword evidence="2" id="KW-0813">Transport</keyword>
<dbReference type="GO" id="GO:0005886">
    <property type="term" value="C:plasma membrane"/>
    <property type="evidence" value="ECO:0007669"/>
    <property type="project" value="UniProtKB-SubCell"/>
</dbReference>
<feature type="transmembrane region" description="Helical" evidence="7">
    <location>
        <begin position="49"/>
        <end position="75"/>
    </location>
</feature>
<dbReference type="InterPro" id="IPR000515">
    <property type="entry name" value="MetI-like"/>
</dbReference>
<proteinExistence type="predicted"/>
<dbReference type="PANTHER" id="PTHR43163:SF6">
    <property type="entry name" value="DIPEPTIDE TRANSPORT SYSTEM PERMEASE PROTEIN DPPB-RELATED"/>
    <property type="match status" value="1"/>
</dbReference>
<evidence type="ECO:0000256" key="5">
    <source>
        <dbReference type="ARBA" id="ARBA00022989"/>
    </source>
</evidence>
<keyword evidence="5 7" id="KW-1133">Transmembrane helix</keyword>
<keyword evidence="4 7" id="KW-0812">Transmembrane</keyword>
<evidence type="ECO:0000256" key="4">
    <source>
        <dbReference type="ARBA" id="ARBA00022692"/>
    </source>
</evidence>
<protein>
    <submittedName>
        <fullName evidence="9">ABC transporter permease</fullName>
    </submittedName>
</protein>
<evidence type="ECO:0000256" key="6">
    <source>
        <dbReference type="ARBA" id="ARBA00023136"/>
    </source>
</evidence>
<dbReference type="EMBL" id="DVMU01000126">
    <property type="protein sequence ID" value="HIU34037.1"/>
    <property type="molecule type" value="Genomic_DNA"/>
</dbReference>
<gene>
    <name evidence="9" type="ORF">IAB02_05690</name>
</gene>
<comment type="caution">
    <text evidence="9">The sequence shown here is derived from an EMBL/GenBank/DDBJ whole genome shotgun (WGS) entry which is preliminary data.</text>
</comment>
<comment type="subcellular location">
    <subcellularLocation>
        <location evidence="1">Cell membrane</location>
        <topology evidence="1">Multi-pass membrane protein</topology>
    </subcellularLocation>
</comment>
<keyword evidence="6 7" id="KW-0472">Membrane</keyword>
<dbReference type="PANTHER" id="PTHR43163">
    <property type="entry name" value="DIPEPTIDE TRANSPORT SYSTEM PERMEASE PROTEIN DPPB-RELATED"/>
    <property type="match status" value="1"/>
</dbReference>
<reference evidence="9" key="1">
    <citation type="submission" date="2020-10" db="EMBL/GenBank/DDBJ databases">
        <authorList>
            <person name="Gilroy R."/>
        </authorList>
    </citation>
    <scope>NUCLEOTIDE SEQUENCE</scope>
    <source>
        <strain evidence="9">ChiHcec3-11533</strain>
    </source>
</reference>
<evidence type="ECO:0000256" key="1">
    <source>
        <dbReference type="ARBA" id="ARBA00004651"/>
    </source>
</evidence>
<evidence type="ECO:0000313" key="9">
    <source>
        <dbReference type="EMBL" id="HIU34037.1"/>
    </source>
</evidence>
<feature type="non-terminal residue" evidence="9">
    <location>
        <position position="1"/>
    </location>
</feature>
<dbReference type="GO" id="GO:0055085">
    <property type="term" value="P:transmembrane transport"/>
    <property type="evidence" value="ECO:0007669"/>
    <property type="project" value="InterPro"/>
</dbReference>
<evidence type="ECO:0000256" key="3">
    <source>
        <dbReference type="ARBA" id="ARBA00022475"/>
    </source>
</evidence>
<reference evidence="9" key="2">
    <citation type="journal article" date="2021" name="PeerJ">
        <title>Extensive microbial diversity within the chicken gut microbiome revealed by metagenomics and culture.</title>
        <authorList>
            <person name="Gilroy R."/>
            <person name="Ravi A."/>
            <person name="Getino M."/>
            <person name="Pursley I."/>
            <person name="Horton D.L."/>
            <person name="Alikhan N.F."/>
            <person name="Baker D."/>
            <person name="Gharbi K."/>
            <person name="Hall N."/>
            <person name="Watson M."/>
            <person name="Adriaenssens E.M."/>
            <person name="Foster-Nyarko E."/>
            <person name="Jarju S."/>
            <person name="Secka A."/>
            <person name="Antonio M."/>
            <person name="Oren A."/>
            <person name="Chaudhuri R.R."/>
            <person name="La Ragione R."/>
            <person name="Hildebrand F."/>
            <person name="Pallen M.J."/>
        </authorList>
    </citation>
    <scope>NUCLEOTIDE SEQUENCE</scope>
    <source>
        <strain evidence="9">ChiHcec3-11533</strain>
    </source>
</reference>
<evidence type="ECO:0000256" key="7">
    <source>
        <dbReference type="SAM" id="Phobius"/>
    </source>
</evidence>
<dbReference type="AlphaFoldDB" id="A0A9D1IB48"/>
<dbReference type="InterPro" id="IPR035906">
    <property type="entry name" value="MetI-like_sf"/>
</dbReference>
<keyword evidence="3" id="KW-1003">Cell membrane</keyword>